<dbReference type="InterPro" id="IPR036390">
    <property type="entry name" value="WH_DNA-bd_sf"/>
</dbReference>
<dbReference type="GO" id="GO:0003700">
    <property type="term" value="F:DNA-binding transcription factor activity"/>
    <property type="evidence" value="ECO:0007669"/>
    <property type="project" value="InterPro"/>
</dbReference>
<dbReference type="Pfam" id="PF00392">
    <property type="entry name" value="GntR"/>
    <property type="match status" value="1"/>
</dbReference>
<reference evidence="6" key="1">
    <citation type="submission" date="2018-08" db="EMBL/GenBank/DDBJ databases">
        <authorList>
            <person name="Kim S.-J."/>
            <person name="Jung G.-Y."/>
        </authorList>
    </citation>
    <scope>NUCLEOTIDE SEQUENCE [LARGE SCALE GENOMIC DNA]</scope>
    <source>
        <strain evidence="6">GY_H</strain>
    </source>
</reference>
<keyword evidence="3" id="KW-0804">Transcription</keyword>
<dbReference type="OrthoDB" id="8680240at2"/>
<dbReference type="SMART" id="SM00895">
    <property type="entry name" value="FCD"/>
    <property type="match status" value="1"/>
</dbReference>
<dbReference type="AlphaFoldDB" id="A0A371B373"/>
<dbReference type="SUPFAM" id="SSF46785">
    <property type="entry name" value="Winged helix' DNA-binding domain"/>
    <property type="match status" value="1"/>
</dbReference>
<name>A0A371B373_9BRAD</name>
<evidence type="ECO:0000313" key="6">
    <source>
        <dbReference type="Proteomes" id="UP000263993"/>
    </source>
</evidence>
<dbReference type="Gene3D" id="1.10.10.10">
    <property type="entry name" value="Winged helix-like DNA-binding domain superfamily/Winged helix DNA-binding domain"/>
    <property type="match status" value="1"/>
</dbReference>
<dbReference type="GO" id="GO:0003677">
    <property type="term" value="F:DNA binding"/>
    <property type="evidence" value="ECO:0007669"/>
    <property type="project" value="UniProtKB-KW"/>
</dbReference>
<dbReference type="Pfam" id="PF07729">
    <property type="entry name" value="FCD"/>
    <property type="match status" value="1"/>
</dbReference>
<keyword evidence="2" id="KW-0238">DNA-binding</keyword>
<dbReference type="PANTHER" id="PTHR43537:SF20">
    <property type="entry name" value="HTH-TYPE TRANSCRIPTIONAL REPRESSOR GLAR"/>
    <property type="match status" value="1"/>
</dbReference>
<proteinExistence type="predicted"/>
<dbReference type="InterPro" id="IPR008920">
    <property type="entry name" value="TF_FadR/GntR_C"/>
</dbReference>
<evidence type="ECO:0000256" key="3">
    <source>
        <dbReference type="ARBA" id="ARBA00023163"/>
    </source>
</evidence>
<gene>
    <name evidence="5" type="ORF">DXH78_14965</name>
</gene>
<dbReference type="Gene3D" id="1.20.120.530">
    <property type="entry name" value="GntR ligand-binding domain-like"/>
    <property type="match status" value="1"/>
</dbReference>
<evidence type="ECO:0000256" key="1">
    <source>
        <dbReference type="ARBA" id="ARBA00023015"/>
    </source>
</evidence>
<dbReference type="InterPro" id="IPR000524">
    <property type="entry name" value="Tscrpt_reg_HTH_GntR"/>
</dbReference>
<organism evidence="5 6">
    <name type="scientific">Undibacter mobilis</name>
    <dbReference type="NCBI Taxonomy" id="2292256"/>
    <lineage>
        <taxon>Bacteria</taxon>
        <taxon>Pseudomonadati</taxon>
        <taxon>Pseudomonadota</taxon>
        <taxon>Alphaproteobacteria</taxon>
        <taxon>Hyphomicrobiales</taxon>
        <taxon>Nitrobacteraceae</taxon>
        <taxon>Undibacter</taxon>
    </lineage>
</organism>
<dbReference type="InterPro" id="IPR036388">
    <property type="entry name" value="WH-like_DNA-bd_sf"/>
</dbReference>
<evidence type="ECO:0000256" key="2">
    <source>
        <dbReference type="ARBA" id="ARBA00023125"/>
    </source>
</evidence>
<comment type="caution">
    <text evidence="5">The sequence shown here is derived from an EMBL/GenBank/DDBJ whole genome shotgun (WGS) entry which is preliminary data.</text>
</comment>
<dbReference type="PROSITE" id="PS50949">
    <property type="entry name" value="HTH_GNTR"/>
    <property type="match status" value="1"/>
</dbReference>
<keyword evidence="6" id="KW-1185">Reference proteome</keyword>
<dbReference type="SUPFAM" id="SSF48008">
    <property type="entry name" value="GntR ligand-binding domain-like"/>
    <property type="match status" value="1"/>
</dbReference>
<dbReference type="PANTHER" id="PTHR43537">
    <property type="entry name" value="TRANSCRIPTIONAL REGULATOR, GNTR FAMILY"/>
    <property type="match status" value="1"/>
</dbReference>
<dbReference type="SMART" id="SM00345">
    <property type="entry name" value="HTH_GNTR"/>
    <property type="match status" value="1"/>
</dbReference>
<evidence type="ECO:0000313" key="5">
    <source>
        <dbReference type="EMBL" id="RDV01911.1"/>
    </source>
</evidence>
<keyword evidence="1" id="KW-0805">Transcription regulation</keyword>
<accession>A0A371B373</accession>
<feature type="domain" description="HTH gntR-type" evidence="4">
    <location>
        <begin position="27"/>
        <end position="94"/>
    </location>
</feature>
<evidence type="ECO:0000259" key="4">
    <source>
        <dbReference type="PROSITE" id="PS50949"/>
    </source>
</evidence>
<sequence>MKRATSKSAVSQLRAPAEAAPAVARSGTLTDEAYRRLRTDIIGGTFKPGSPLRLEALKDRYGLSFSPLREALNRLHAERLVVSSALRGFRVSEFSLAEMRDAIETRVLIDVEGLRRSIARGDDDWEAAVVAAFHALSRCAARLAQLKRERTVEEDEELEGRHRDFHLSLVSQCGSRWLIDFSLQLYAQTERYRRPMMQSQSTTLPTRDIEAEHRAIMEAAIARNANSAAFLLEQHFRRTGTMIEEHLGKSGYIEEPVRSAAG</sequence>
<dbReference type="InterPro" id="IPR011711">
    <property type="entry name" value="GntR_C"/>
</dbReference>
<dbReference type="Proteomes" id="UP000263993">
    <property type="component" value="Unassembled WGS sequence"/>
</dbReference>
<dbReference type="EMBL" id="QRGO01000002">
    <property type="protein sequence ID" value="RDV01911.1"/>
    <property type="molecule type" value="Genomic_DNA"/>
</dbReference>
<protein>
    <submittedName>
        <fullName evidence="5">FCD domain-containing protein</fullName>
    </submittedName>
</protein>